<dbReference type="EMBL" id="OX458333">
    <property type="protein sequence ID" value="CAI8833156.1"/>
    <property type="molecule type" value="Genomic_DNA"/>
</dbReference>
<keyword evidence="1 6" id="KW-0645">Protease</keyword>
<sequence length="259" mass="28185">MKNCLLCVFFALVLSACATSPLGRTQFMLMPEDQMAAMGAQAFVNMKQQMPIDQNPQTNQYVTCVARALVNEVGGQWEIVVFQDETPNAFALPGGKIGVHSGILRVARNQDQLAAVIAHEIAHVLSRHSNERASQQIAVQQGLNVIQAIANPTSQTGQLMMGALGLGAQYGVLMPYSRMQESEADLVGLELMAKAGFDPQQSIDLWINMEQAGGGQPAEFLSTHPSHATRTQDLKQHMPKALELYRSARAARKTPQCGR</sequence>
<keyword evidence="5 6" id="KW-0482">Metalloprotease</keyword>
<comment type="cofactor">
    <cofactor evidence="6">
        <name>Zn(2+)</name>
        <dbReference type="ChEBI" id="CHEBI:29105"/>
    </cofactor>
    <text evidence="6">Binds 1 zinc ion per subunit.</text>
</comment>
<dbReference type="PROSITE" id="PS51257">
    <property type="entry name" value="PROKAR_LIPOPROTEIN"/>
    <property type="match status" value="1"/>
</dbReference>
<evidence type="ECO:0000313" key="10">
    <source>
        <dbReference type="Proteomes" id="UP001162030"/>
    </source>
</evidence>
<dbReference type="Proteomes" id="UP001162030">
    <property type="component" value="Chromosome"/>
</dbReference>
<accession>A0ABM9I1S6</accession>
<name>A0ABM9I1S6_9GAMM</name>
<dbReference type="Pfam" id="PF01435">
    <property type="entry name" value="Peptidase_M48"/>
    <property type="match status" value="1"/>
</dbReference>
<feature type="chain" id="PRO_5045194977" evidence="7">
    <location>
        <begin position="19"/>
        <end position="259"/>
    </location>
</feature>
<evidence type="ECO:0000256" key="4">
    <source>
        <dbReference type="ARBA" id="ARBA00022833"/>
    </source>
</evidence>
<feature type="signal peptide" evidence="7">
    <location>
        <begin position="1"/>
        <end position="18"/>
    </location>
</feature>
<dbReference type="InterPro" id="IPR051156">
    <property type="entry name" value="Mito/Outer_Membr_Metalloprot"/>
</dbReference>
<comment type="similarity">
    <text evidence="6">Belongs to the peptidase M48 family.</text>
</comment>
<evidence type="ECO:0000256" key="2">
    <source>
        <dbReference type="ARBA" id="ARBA00022723"/>
    </source>
</evidence>
<dbReference type="GO" id="GO:0016787">
    <property type="term" value="F:hydrolase activity"/>
    <property type="evidence" value="ECO:0007669"/>
    <property type="project" value="UniProtKB-KW"/>
</dbReference>
<evidence type="ECO:0000256" key="6">
    <source>
        <dbReference type="RuleBase" id="RU003983"/>
    </source>
</evidence>
<evidence type="ECO:0000256" key="5">
    <source>
        <dbReference type="ARBA" id="ARBA00023049"/>
    </source>
</evidence>
<dbReference type="PANTHER" id="PTHR22726">
    <property type="entry name" value="METALLOENDOPEPTIDASE OMA1"/>
    <property type="match status" value="1"/>
</dbReference>
<reference evidence="9 10" key="1">
    <citation type="submission" date="2023-03" db="EMBL/GenBank/DDBJ databases">
        <authorList>
            <person name="Pearce D."/>
        </authorList>
    </citation>
    <scope>NUCLEOTIDE SEQUENCE [LARGE SCALE GENOMIC DNA]</scope>
    <source>
        <strain evidence="9">Msz</strain>
    </source>
</reference>
<keyword evidence="2" id="KW-0479">Metal-binding</keyword>
<dbReference type="InterPro" id="IPR001915">
    <property type="entry name" value="Peptidase_M48"/>
</dbReference>
<dbReference type="PANTHER" id="PTHR22726:SF24">
    <property type="entry name" value="M48 FAMILY METALLOPEPTIDASE"/>
    <property type="match status" value="1"/>
</dbReference>
<evidence type="ECO:0000256" key="1">
    <source>
        <dbReference type="ARBA" id="ARBA00022670"/>
    </source>
</evidence>
<dbReference type="Gene3D" id="3.30.2010.10">
    <property type="entry name" value="Metalloproteases ('zincins'), catalytic domain"/>
    <property type="match status" value="1"/>
</dbReference>
<keyword evidence="7" id="KW-0732">Signal</keyword>
<keyword evidence="10" id="KW-1185">Reference proteome</keyword>
<evidence type="ECO:0000256" key="3">
    <source>
        <dbReference type="ARBA" id="ARBA00022801"/>
    </source>
</evidence>
<dbReference type="RefSeq" id="WP_317963981.1">
    <property type="nucleotide sequence ID" value="NZ_OX458333.1"/>
</dbReference>
<dbReference type="EC" id="3.4.24.-" evidence="9"/>
<proteinExistence type="inferred from homology"/>
<evidence type="ECO:0000313" key="9">
    <source>
        <dbReference type="EMBL" id="CAI8833156.1"/>
    </source>
</evidence>
<evidence type="ECO:0000256" key="7">
    <source>
        <dbReference type="SAM" id="SignalP"/>
    </source>
</evidence>
<evidence type="ECO:0000259" key="8">
    <source>
        <dbReference type="Pfam" id="PF01435"/>
    </source>
</evidence>
<dbReference type="CDD" id="cd07331">
    <property type="entry name" value="M48C_Oma1_like"/>
    <property type="match status" value="1"/>
</dbReference>
<gene>
    <name evidence="9" type="ORF">MSZNOR_2184</name>
</gene>
<organism evidence="9 10">
    <name type="scientific">Methylocaldum szegediense</name>
    <dbReference type="NCBI Taxonomy" id="73780"/>
    <lineage>
        <taxon>Bacteria</taxon>
        <taxon>Pseudomonadati</taxon>
        <taxon>Pseudomonadota</taxon>
        <taxon>Gammaproteobacteria</taxon>
        <taxon>Methylococcales</taxon>
        <taxon>Methylococcaceae</taxon>
        <taxon>Methylocaldum</taxon>
    </lineage>
</organism>
<keyword evidence="3 6" id="KW-0378">Hydrolase</keyword>
<feature type="domain" description="Peptidase M48" evidence="8">
    <location>
        <begin position="59"/>
        <end position="236"/>
    </location>
</feature>
<keyword evidence="4 6" id="KW-0862">Zinc</keyword>
<protein>
    <submittedName>
        <fullName evidence="9">Metalloendopeptidase OMA1, mitochondrial</fullName>
        <ecNumber evidence="9">3.4.24.-</ecNumber>
    </submittedName>
</protein>